<dbReference type="Proteomes" id="UP000177078">
    <property type="component" value="Unassembled WGS sequence"/>
</dbReference>
<evidence type="ECO:0000313" key="3">
    <source>
        <dbReference type="Proteomes" id="UP000177078"/>
    </source>
</evidence>
<proteinExistence type="predicted"/>
<dbReference type="EMBL" id="MHUC01000034">
    <property type="protein sequence ID" value="OHA70235.1"/>
    <property type="molecule type" value="Genomic_DNA"/>
</dbReference>
<comment type="caution">
    <text evidence="2">The sequence shown here is derived from an EMBL/GenBank/DDBJ whole genome shotgun (WGS) entry which is preliminary data.</text>
</comment>
<gene>
    <name evidence="2" type="ORF">A3F15_01780</name>
</gene>
<evidence type="ECO:0008006" key="4">
    <source>
        <dbReference type="Google" id="ProtNLM"/>
    </source>
</evidence>
<accession>A0A1G2RBL5</accession>
<keyword evidence="1" id="KW-0812">Transmembrane</keyword>
<feature type="transmembrane region" description="Helical" evidence="1">
    <location>
        <begin position="19"/>
        <end position="41"/>
    </location>
</feature>
<protein>
    <recommendedName>
        <fullName evidence="4">Type 4 fimbrial biogenesis protein PilX N-terminal domain-containing protein</fullName>
    </recommendedName>
</protein>
<evidence type="ECO:0000256" key="1">
    <source>
        <dbReference type="SAM" id="Phobius"/>
    </source>
</evidence>
<name>A0A1G2RBL5_9BACT</name>
<reference evidence="2 3" key="1">
    <citation type="journal article" date="2016" name="Nat. Commun.">
        <title>Thousands of microbial genomes shed light on interconnected biogeochemical processes in an aquifer system.</title>
        <authorList>
            <person name="Anantharaman K."/>
            <person name="Brown C.T."/>
            <person name="Hug L.A."/>
            <person name="Sharon I."/>
            <person name="Castelle C.J."/>
            <person name="Probst A.J."/>
            <person name="Thomas B.C."/>
            <person name="Singh A."/>
            <person name="Wilkins M.J."/>
            <person name="Karaoz U."/>
            <person name="Brodie E.L."/>
            <person name="Williams K.H."/>
            <person name="Hubbard S.S."/>
            <person name="Banfield J.F."/>
        </authorList>
    </citation>
    <scope>NUCLEOTIDE SEQUENCE [LARGE SCALE GENOMIC DNA]</scope>
</reference>
<organism evidence="2 3">
    <name type="scientific">Candidatus Wildermuthbacteria bacterium RIFCSPHIGHO2_12_FULL_40_12</name>
    <dbReference type="NCBI Taxonomy" id="1802457"/>
    <lineage>
        <taxon>Bacteria</taxon>
        <taxon>Candidatus Wildermuthiibacteriota</taxon>
    </lineage>
</organism>
<keyword evidence="1" id="KW-0472">Membrane</keyword>
<evidence type="ECO:0000313" key="2">
    <source>
        <dbReference type="EMBL" id="OHA70235.1"/>
    </source>
</evidence>
<keyword evidence="1" id="KW-1133">Transmembrane helix</keyword>
<sequence>MAIIISKNKFNRGAGLIEILVVVFLVVVGLVALLDLATLALRISAVNKQTAQANSLALEAIEATRVFRDGTDWDVDGLGVLDIDAVYGIQKTADNPPEWQFVSGEEEIDNFTRQIVFSRVFRDALTDDIADVGAEDTKTRKATVTVSWADKEIQLITYLTDWK</sequence>
<dbReference type="AlphaFoldDB" id="A0A1G2RBL5"/>
<dbReference type="STRING" id="1802457.A3F15_01780"/>